<dbReference type="InterPro" id="IPR010998">
    <property type="entry name" value="Integrase_recombinase_N"/>
</dbReference>
<proteinExistence type="inferred from homology"/>
<comment type="similarity">
    <text evidence="1">Belongs to the 'phage' integrase family.</text>
</comment>
<protein>
    <submittedName>
        <fullName evidence="7">Integrase</fullName>
    </submittedName>
</protein>
<dbReference type="InterPro" id="IPR050808">
    <property type="entry name" value="Phage_Integrase"/>
</dbReference>
<feature type="region of interest" description="Disordered" evidence="5">
    <location>
        <begin position="1"/>
        <end position="30"/>
    </location>
</feature>
<dbReference type="Pfam" id="PF22022">
    <property type="entry name" value="Phage_int_M"/>
    <property type="match status" value="1"/>
</dbReference>
<keyword evidence="2" id="KW-0229">DNA integration</keyword>
<dbReference type="PROSITE" id="PS51898">
    <property type="entry name" value="TYR_RECOMBINASE"/>
    <property type="match status" value="1"/>
</dbReference>
<dbReference type="Gene3D" id="3.30.160.390">
    <property type="entry name" value="Integrase, DNA-binding domain"/>
    <property type="match status" value="1"/>
</dbReference>
<dbReference type="PANTHER" id="PTHR30629:SF2">
    <property type="entry name" value="PROPHAGE INTEGRASE INTS-RELATED"/>
    <property type="match status" value="1"/>
</dbReference>
<organism evidence="7 8">
    <name type="scientific">Silvimonas amylolytica</name>
    <dbReference type="NCBI Taxonomy" id="449663"/>
    <lineage>
        <taxon>Bacteria</taxon>
        <taxon>Pseudomonadati</taxon>
        <taxon>Pseudomonadota</taxon>
        <taxon>Betaproteobacteria</taxon>
        <taxon>Neisseriales</taxon>
        <taxon>Chitinibacteraceae</taxon>
        <taxon>Silvimonas</taxon>
    </lineage>
</organism>
<dbReference type="CDD" id="cd00801">
    <property type="entry name" value="INT_P4_C"/>
    <property type="match status" value="1"/>
</dbReference>
<sequence length="414" mass="45481">MSELKDTKARTISPETGPMSHGGVTGLRLIPSGPKGRGKWMLRYISPLTGKRRDAGLGAYPEVGIATAREKADAMRKQLAAGIDPLDARKTEAATPKVPTFEAAARTLHAELVPGWKNAKHGQQWINTLTRYAFPCIGALALDAITPRHIADVLRPIWLDRAETASRTKQRMHAVMAWGWAHGYVAANPVDVVDYLLPQQAGKAARVQHQPAMPWRDVPAWVDKHLHGAGRGDVTRVMLEFLILTAARSGEVRGATWAEIDLGSAQWTIPAERMKAKIQHVVPLSDRALALLHHQQGQHDTLVFPSPRDQVPLSDMVLTAFLRRVAAPSGTAGRVATAHGFRSSFRDWASAQRYDRDLAEMALAHTVSNKVESAYNRERLVELRQPMMQAWADFLGGRSADVVAHNVVPMRGVA</sequence>
<dbReference type="Gene3D" id="1.10.443.10">
    <property type="entry name" value="Intergrase catalytic core"/>
    <property type="match status" value="1"/>
</dbReference>
<keyword evidence="4" id="KW-0233">DNA recombination</keyword>
<evidence type="ECO:0000313" key="8">
    <source>
        <dbReference type="Proteomes" id="UP000621859"/>
    </source>
</evidence>
<keyword evidence="8" id="KW-1185">Reference proteome</keyword>
<dbReference type="EMBL" id="BMLY01000013">
    <property type="protein sequence ID" value="GGP28312.1"/>
    <property type="molecule type" value="Genomic_DNA"/>
</dbReference>
<dbReference type="Proteomes" id="UP000621859">
    <property type="component" value="Unassembled WGS sequence"/>
</dbReference>
<comment type="caution">
    <text evidence="7">The sequence shown here is derived from an EMBL/GenBank/DDBJ whole genome shotgun (WGS) entry which is preliminary data.</text>
</comment>
<name>A0ABQ2PTK9_9NEIS</name>
<keyword evidence="3" id="KW-0238">DNA-binding</keyword>
<feature type="domain" description="Tyr recombinase" evidence="6">
    <location>
        <begin position="208"/>
        <end position="388"/>
    </location>
</feature>
<dbReference type="Gene3D" id="1.10.150.130">
    <property type="match status" value="1"/>
</dbReference>
<gene>
    <name evidence="7" type="ORF">GCM10010971_41310</name>
</gene>
<dbReference type="PANTHER" id="PTHR30629">
    <property type="entry name" value="PROPHAGE INTEGRASE"/>
    <property type="match status" value="1"/>
</dbReference>
<dbReference type="InterPro" id="IPR002104">
    <property type="entry name" value="Integrase_catalytic"/>
</dbReference>
<dbReference type="InterPro" id="IPR011010">
    <property type="entry name" value="DNA_brk_join_enz"/>
</dbReference>
<dbReference type="Pfam" id="PF00589">
    <property type="entry name" value="Phage_integrase"/>
    <property type="match status" value="1"/>
</dbReference>
<evidence type="ECO:0000256" key="2">
    <source>
        <dbReference type="ARBA" id="ARBA00022908"/>
    </source>
</evidence>
<evidence type="ECO:0000256" key="1">
    <source>
        <dbReference type="ARBA" id="ARBA00008857"/>
    </source>
</evidence>
<dbReference type="SUPFAM" id="SSF56349">
    <property type="entry name" value="DNA breaking-rejoining enzymes"/>
    <property type="match status" value="1"/>
</dbReference>
<dbReference type="InterPro" id="IPR025166">
    <property type="entry name" value="Integrase_DNA_bind_dom"/>
</dbReference>
<evidence type="ECO:0000256" key="5">
    <source>
        <dbReference type="SAM" id="MobiDB-lite"/>
    </source>
</evidence>
<dbReference type="InterPro" id="IPR013762">
    <property type="entry name" value="Integrase-like_cat_sf"/>
</dbReference>
<evidence type="ECO:0000313" key="7">
    <source>
        <dbReference type="EMBL" id="GGP28312.1"/>
    </source>
</evidence>
<reference evidence="8" key="1">
    <citation type="journal article" date="2019" name="Int. J. Syst. Evol. Microbiol.">
        <title>The Global Catalogue of Microorganisms (GCM) 10K type strain sequencing project: providing services to taxonomists for standard genome sequencing and annotation.</title>
        <authorList>
            <consortium name="The Broad Institute Genomics Platform"/>
            <consortium name="The Broad Institute Genome Sequencing Center for Infectious Disease"/>
            <person name="Wu L."/>
            <person name="Ma J."/>
        </authorList>
    </citation>
    <scope>NUCLEOTIDE SEQUENCE [LARGE SCALE GENOMIC DNA]</scope>
    <source>
        <strain evidence="8">CGMCC 1.8860</strain>
    </source>
</reference>
<dbReference type="InterPro" id="IPR038488">
    <property type="entry name" value="Integrase_DNA-bd_sf"/>
</dbReference>
<evidence type="ECO:0000256" key="3">
    <source>
        <dbReference type="ARBA" id="ARBA00023125"/>
    </source>
</evidence>
<accession>A0ABQ2PTK9</accession>
<dbReference type="RefSeq" id="WP_188698753.1">
    <property type="nucleotide sequence ID" value="NZ_BMLY01000013.1"/>
</dbReference>
<dbReference type="Pfam" id="PF13356">
    <property type="entry name" value="Arm-DNA-bind_3"/>
    <property type="match status" value="1"/>
</dbReference>
<dbReference type="InterPro" id="IPR053876">
    <property type="entry name" value="Phage_int_M"/>
</dbReference>
<evidence type="ECO:0000259" key="6">
    <source>
        <dbReference type="PROSITE" id="PS51898"/>
    </source>
</evidence>
<evidence type="ECO:0000256" key="4">
    <source>
        <dbReference type="ARBA" id="ARBA00023172"/>
    </source>
</evidence>